<dbReference type="EMBL" id="QCYY01003200">
    <property type="protein sequence ID" value="ROT64728.1"/>
    <property type="molecule type" value="Genomic_DNA"/>
</dbReference>
<reference evidence="2 3" key="2">
    <citation type="submission" date="2019-01" db="EMBL/GenBank/DDBJ databases">
        <title>The decoding of complex shrimp genome reveals the adaptation for benthos swimmer, frequently molting mechanism and breeding impact on genome.</title>
        <authorList>
            <person name="Sun Y."/>
            <person name="Gao Y."/>
            <person name="Yu Y."/>
        </authorList>
    </citation>
    <scope>NUCLEOTIDE SEQUENCE [LARGE SCALE GENOMIC DNA]</scope>
    <source>
        <tissue evidence="2">Muscle</tissue>
    </source>
</reference>
<feature type="compositionally biased region" description="Pro residues" evidence="1">
    <location>
        <begin position="484"/>
        <end position="501"/>
    </location>
</feature>
<dbReference type="AlphaFoldDB" id="A0A423SKF7"/>
<reference evidence="2 3" key="1">
    <citation type="submission" date="2018-04" db="EMBL/GenBank/DDBJ databases">
        <authorList>
            <person name="Zhang X."/>
            <person name="Yuan J."/>
            <person name="Li F."/>
            <person name="Xiang J."/>
        </authorList>
    </citation>
    <scope>NUCLEOTIDE SEQUENCE [LARGE SCALE GENOMIC DNA]</scope>
    <source>
        <tissue evidence="2">Muscle</tissue>
    </source>
</reference>
<feature type="compositionally biased region" description="Low complexity" evidence="1">
    <location>
        <begin position="502"/>
        <end position="513"/>
    </location>
</feature>
<organism evidence="2 3">
    <name type="scientific">Penaeus vannamei</name>
    <name type="common">Whiteleg shrimp</name>
    <name type="synonym">Litopenaeus vannamei</name>
    <dbReference type="NCBI Taxonomy" id="6689"/>
    <lineage>
        <taxon>Eukaryota</taxon>
        <taxon>Metazoa</taxon>
        <taxon>Ecdysozoa</taxon>
        <taxon>Arthropoda</taxon>
        <taxon>Crustacea</taxon>
        <taxon>Multicrustacea</taxon>
        <taxon>Malacostraca</taxon>
        <taxon>Eumalacostraca</taxon>
        <taxon>Eucarida</taxon>
        <taxon>Decapoda</taxon>
        <taxon>Dendrobranchiata</taxon>
        <taxon>Penaeoidea</taxon>
        <taxon>Penaeidae</taxon>
        <taxon>Penaeus</taxon>
    </lineage>
</organism>
<dbReference type="Proteomes" id="UP000283509">
    <property type="component" value="Unassembled WGS sequence"/>
</dbReference>
<feature type="region of interest" description="Disordered" evidence="1">
    <location>
        <begin position="481"/>
        <end position="527"/>
    </location>
</feature>
<accession>A0A423SKF7</accession>
<protein>
    <submittedName>
        <fullName evidence="2">Uncharacterized protein</fullName>
    </submittedName>
</protein>
<comment type="caution">
    <text evidence="2">The sequence shown here is derived from an EMBL/GenBank/DDBJ whole genome shotgun (WGS) entry which is preliminary data.</text>
</comment>
<feature type="compositionally biased region" description="Pro residues" evidence="1">
    <location>
        <begin position="514"/>
        <end position="527"/>
    </location>
</feature>
<evidence type="ECO:0000313" key="2">
    <source>
        <dbReference type="EMBL" id="ROT64728.1"/>
    </source>
</evidence>
<gene>
    <name evidence="2" type="ORF">C7M84_017333</name>
</gene>
<evidence type="ECO:0000256" key="1">
    <source>
        <dbReference type="SAM" id="MobiDB-lite"/>
    </source>
</evidence>
<keyword evidence="3" id="KW-1185">Reference proteome</keyword>
<proteinExistence type="predicted"/>
<name>A0A423SKF7_PENVA</name>
<evidence type="ECO:0000313" key="3">
    <source>
        <dbReference type="Proteomes" id="UP000283509"/>
    </source>
</evidence>
<sequence length="622" mass="68984">MALCLESPLLSHVPSLLPLFLSPTILPLFPISSHLFPHFLFITPCCTSSPSLSPFSTSSRSLFFIFFCLRHQLARARPRDTQPAGRALLLPQKLRRPCETPARSVSRRGSSTRPLVYTAHPLIHSLVHSPTRLHGSPTYSLARLTHSSTRSSFTYLFACSLAHSPYPLIHSLLIYLFVACSLAHSPYPLIHSLLILPICLLVHVAHSPYPLIHSLPHLPICFACSLAHSPYHSSTRSLIYLFVCTHSPYPLIHSLPLLFVCLFTRHSPYPLIHSLLIYLFVCLFTRHSPYPLIHSLPFTYLLLVTRTIALPITPSLPYCLLVTRPLAYHPTRSLIYLLFACSLAHSPYPLIHSLPHTYLFALFTRPLAFTHSSTAPHFTYLFACHFAHSPYPLIHSLPHVPICLLVHSPTRLTHHPLRSLMYLFVFACSLAPHILFTRLTNTFLPLDPFLPLDGLYVASAYRNCADSSVRFPCPLTSILSSPTPSNPNNPPSPSIPTPILHPPSSTSTSTSPLTFPPHLHPSLSSPPPHPTSILLLLYPRSPSPPSAGSQTTAARHFPSPFVITAPLTGTGVPVFPTCANRCRLSLRSPIYIIYKTLAREPHANHRHYGSAGTTCAKSRASS</sequence>